<proteinExistence type="predicted"/>
<sequence length="345" mass="37510">MTKVTLESLVTIFCLTACVLSSGFLRGQTMERVERMLKEFVALTPDELPNFTTKGGITFHPQGQKDRLIFVQGLTRKITGVPGKERIDIIVRLSLLPNREMAYEGALSATTSQLIYPDGAGMPQGSWTGLPIGEKSWATAPDPKQPPAPGIGTANLVVWDDKFALEVELHYQPIGGPKAKTAIFLPIAEEDLEAGELAARFILAKATLVLIGWEQLPSLHLVVNGTSLRAKGSQGSLFIPVGLVMKALGCEGERKGGIWVSRWRGKKVTFPIGARCILLGNWRVETVKEKGGVTVKRMKLTEGKVMLKFPVLYDGQDVWVEGEGLAKALGLKAEQKGQTIALLPK</sequence>
<comment type="caution">
    <text evidence="1">The sequence shown here is derived from an EMBL/GenBank/DDBJ whole genome shotgun (WGS) entry which is preliminary data.</text>
</comment>
<gene>
    <name evidence="1" type="ORF">M2350_000337</name>
</gene>
<dbReference type="EMBL" id="JANUCP010000001">
    <property type="protein sequence ID" value="MCS3917940.1"/>
    <property type="molecule type" value="Genomic_DNA"/>
</dbReference>
<reference evidence="1 2" key="1">
    <citation type="submission" date="2022-08" db="EMBL/GenBank/DDBJ databases">
        <title>Bacterial and archaeal communities from various locations to study Microbial Dark Matter (Phase II).</title>
        <authorList>
            <person name="Stepanauskas R."/>
        </authorList>
    </citation>
    <scope>NUCLEOTIDE SEQUENCE [LARGE SCALE GENOMIC DNA]</scope>
    <source>
        <strain evidence="1 2">PD1</strain>
    </source>
</reference>
<evidence type="ECO:0008006" key="3">
    <source>
        <dbReference type="Google" id="ProtNLM"/>
    </source>
</evidence>
<evidence type="ECO:0000313" key="2">
    <source>
        <dbReference type="Proteomes" id="UP001204798"/>
    </source>
</evidence>
<name>A0ABT2EJC6_9BACT</name>
<evidence type="ECO:0000313" key="1">
    <source>
        <dbReference type="EMBL" id="MCS3917940.1"/>
    </source>
</evidence>
<protein>
    <recommendedName>
        <fullName evidence="3">Copper amine oxidase-like N-terminal domain-containing protein</fullName>
    </recommendedName>
</protein>
<keyword evidence="2" id="KW-1185">Reference proteome</keyword>
<organism evidence="1 2">
    <name type="scientific">Candidatus Fervidibacter sacchari</name>
    <dbReference type="NCBI Taxonomy" id="1448929"/>
    <lineage>
        <taxon>Bacteria</taxon>
        <taxon>Candidatus Fervidibacterota</taxon>
        <taxon>Candidatus Fervidibacter</taxon>
    </lineage>
</organism>
<dbReference type="RefSeq" id="WP_259092780.1">
    <property type="nucleotide sequence ID" value="NZ_CP130454.1"/>
</dbReference>
<dbReference type="Proteomes" id="UP001204798">
    <property type="component" value="Unassembled WGS sequence"/>
</dbReference>
<accession>A0ABT2EJC6</accession>